<comment type="caution">
    <text evidence="8">Lacks conserved residue(s) required for the propagation of feature annotation.</text>
</comment>
<dbReference type="Gramene" id="OMERI12G13170.1">
    <property type="protein sequence ID" value="OMERI12G13170.1"/>
    <property type="gene ID" value="OMERI12G13170"/>
</dbReference>
<dbReference type="AlphaFoldDB" id="A0A0E0FE19"/>
<reference evidence="11" key="2">
    <citation type="submission" date="2018-05" db="EMBL/GenBank/DDBJ databases">
        <title>OmerRS3 (Oryza meridionalis Reference Sequence Version 3).</title>
        <authorList>
            <person name="Zhang J."/>
            <person name="Kudrna D."/>
            <person name="Lee S."/>
            <person name="Talag J."/>
            <person name="Welchert J."/>
            <person name="Wing R.A."/>
        </authorList>
    </citation>
    <scope>NUCLEOTIDE SEQUENCE [LARGE SCALE GENOMIC DNA]</scope>
    <source>
        <strain evidence="11">cv. OR44</strain>
    </source>
</reference>
<feature type="domain" description="Casparian strip membrane protein" evidence="10">
    <location>
        <begin position="214"/>
        <end position="363"/>
    </location>
</feature>
<dbReference type="PANTHER" id="PTHR31676">
    <property type="entry name" value="T31J12.3 PROTEIN-RELATED"/>
    <property type="match status" value="1"/>
</dbReference>
<evidence type="ECO:0000256" key="4">
    <source>
        <dbReference type="ARBA" id="ARBA00022475"/>
    </source>
</evidence>
<evidence type="ECO:0000256" key="5">
    <source>
        <dbReference type="ARBA" id="ARBA00022692"/>
    </source>
</evidence>
<dbReference type="eggNOG" id="ENOG502RYH6">
    <property type="taxonomic scope" value="Eukaryota"/>
</dbReference>
<feature type="transmembrane region" description="Helical" evidence="8">
    <location>
        <begin position="301"/>
        <end position="325"/>
    </location>
</feature>
<dbReference type="STRING" id="40149.A0A0E0FE19"/>
<evidence type="ECO:0000256" key="9">
    <source>
        <dbReference type="SAM" id="SignalP"/>
    </source>
</evidence>
<keyword evidence="6 8" id="KW-1133">Transmembrane helix</keyword>
<dbReference type="Proteomes" id="UP000008021">
    <property type="component" value="Chromosome 12"/>
</dbReference>
<evidence type="ECO:0000313" key="12">
    <source>
        <dbReference type="Proteomes" id="UP000008021"/>
    </source>
</evidence>
<dbReference type="NCBIfam" id="TIGR01569">
    <property type="entry name" value="A_tha_TIGR01569"/>
    <property type="match status" value="1"/>
</dbReference>
<accession>A0A0E0FE19</accession>
<evidence type="ECO:0000313" key="11">
    <source>
        <dbReference type="EnsemblPlants" id="OMERI12G13170.1"/>
    </source>
</evidence>
<dbReference type="InterPro" id="IPR036758">
    <property type="entry name" value="At5g01610-like"/>
</dbReference>
<feature type="transmembrane region" description="Helical" evidence="8">
    <location>
        <begin position="352"/>
        <end position="371"/>
    </location>
</feature>
<protein>
    <recommendedName>
        <fullName evidence="8">CASP-like protein</fullName>
    </recommendedName>
</protein>
<comment type="subcellular location">
    <subcellularLocation>
        <location evidence="1 8">Cell membrane</location>
        <topology evidence="1 8">Multi-pass membrane protein</topology>
    </subcellularLocation>
</comment>
<evidence type="ECO:0000256" key="8">
    <source>
        <dbReference type="RuleBase" id="RU361233"/>
    </source>
</evidence>
<dbReference type="PANTHER" id="PTHR31676:SF71">
    <property type="entry name" value="EXPRESSED PROTEIN"/>
    <property type="match status" value="1"/>
</dbReference>
<evidence type="ECO:0000256" key="2">
    <source>
        <dbReference type="ARBA" id="ARBA00007651"/>
    </source>
</evidence>
<sequence length="385" mass="41478">MPPPLLLLLFFLLAGAAAAEEPPAAPSSSPPPHKNATLSEILPRYGLPPGVFPASVTAFTLAANGSLAVDLGGPCYAHYEYLTYFEPRVTGVLRYGSLTGLSGVKVRRFLVWFDVVRVKVDLPPPPRYVYLDIGWITRKLPADEFESPHECEDSKKCRLSSALATVAAWFQGMEKGFGLVTALHEFLDQLMDLEKGKKPSEQAAACRIMQAKDKLITLQPVVRACVFLATAVAAVIMGLNKQSYTTVVAIVGTRPVTQTFTAKFKDTPAFVFFVIANAIASGYNLMVLVTRRILQRRVQSLSVHLLDMVILTLLATGSATAASMAQLGKNGNLHARWNPICDKFGSFCNHGGIALVSSFIGVALMLALNLLSAAANSPRSNVTGQ</sequence>
<keyword evidence="12" id="KW-1185">Reference proteome</keyword>
<proteinExistence type="inferred from homology"/>
<feature type="transmembrane region" description="Helical" evidence="8">
    <location>
        <begin position="269"/>
        <end position="289"/>
    </location>
</feature>
<keyword evidence="4 8" id="KW-1003">Cell membrane</keyword>
<comment type="similarity">
    <text evidence="2 8">Belongs to the Casparian strip membrane proteins (CASP) family.</text>
</comment>
<dbReference type="SUPFAM" id="SSF141562">
    <property type="entry name" value="At5g01610-like"/>
    <property type="match status" value="1"/>
</dbReference>
<dbReference type="EnsemblPlants" id="OMERI12G13170.1">
    <property type="protein sequence ID" value="OMERI12G13170.1"/>
    <property type="gene ID" value="OMERI12G13170"/>
</dbReference>
<keyword evidence="9" id="KW-0732">Signal</keyword>
<reference evidence="11" key="1">
    <citation type="submission" date="2015-04" db="UniProtKB">
        <authorList>
            <consortium name="EnsemblPlants"/>
        </authorList>
    </citation>
    <scope>IDENTIFICATION</scope>
</reference>
<keyword evidence="5 8" id="KW-0812">Transmembrane</keyword>
<evidence type="ECO:0000256" key="1">
    <source>
        <dbReference type="ARBA" id="ARBA00004651"/>
    </source>
</evidence>
<dbReference type="InterPro" id="IPR007493">
    <property type="entry name" value="DUF538"/>
</dbReference>
<evidence type="ECO:0000256" key="3">
    <source>
        <dbReference type="ARBA" id="ARBA00011489"/>
    </source>
</evidence>
<evidence type="ECO:0000259" key="10">
    <source>
        <dbReference type="Pfam" id="PF04535"/>
    </source>
</evidence>
<dbReference type="InterPro" id="IPR006702">
    <property type="entry name" value="CASP_dom"/>
</dbReference>
<feature type="chain" id="PRO_5002359082" description="CASP-like protein" evidence="9">
    <location>
        <begin position="20"/>
        <end position="385"/>
    </location>
</feature>
<organism evidence="11">
    <name type="scientific">Oryza meridionalis</name>
    <dbReference type="NCBI Taxonomy" id="40149"/>
    <lineage>
        <taxon>Eukaryota</taxon>
        <taxon>Viridiplantae</taxon>
        <taxon>Streptophyta</taxon>
        <taxon>Embryophyta</taxon>
        <taxon>Tracheophyta</taxon>
        <taxon>Spermatophyta</taxon>
        <taxon>Magnoliopsida</taxon>
        <taxon>Liliopsida</taxon>
        <taxon>Poales</taxon>
        <taxon>Poaceae</taxon>
        <taxon>BOP clade</taxon>
        <taxon>Oryzoideae</taxon>
        <taxon>Oryzeae</taxon>
        <taxon>Oryzinae</taxon>
        <taxon>Oryza</taxon>
    </lineage>
</organism>
<comment type="subunit">
    <text evidence="3 8">Homodimer and heterodimers.</text>
</comment>
<dbReference type="Pfam" id="PF04398">
    <property type="entry name" value="DUF538"/>
    <property type="match status" value="1"/>
</dbReference>
<feature type="signal peptide" evidence="9">
    <location>
        <begin position="1"/>
        <end position="19"/>
    </location>
</feature>
<keyword evidence="7 8" id="KW-0472">Membrane</keyword>
<evidence type="ECO:0000256" key="7">
    <source>
        <dbReference type="ARBA" id="ARBA00023136"/>
    </source>
</evidence>
<dbReference type="HOGENOM" id="CLU_718408_0_0_1"/>
<dbReference type="GO" id="GO:0005886">
    <property type="term" value="C:plasma membrane"/>
    <property type="evidence" value="ECO:0007669"/>
    <property type="project" value="UniProtKB-SubCell"/>
</dbReference>
<dbReference type="Pfam" id="PF04535">
    <property type="entry name" value="CASP_dom"/>
    <property type="match status" value="1"/>
</dbReference>
<dbReference type="InterPro" id="IPR006459">
    <property type="entry name" value="CASP/CASPL"/>
</dbReference>
<evidence type="ECO:0000256" key="6">
    <source>
        <dbReference type="ARBA" id="ARBA00022989"/>
    </source>
</evidence>
<dbReference type="Gene3D" id="2.30.240.10">
    <property type="entry name" value="At5g01610-like"/>
    <property type="match status" value="1"/>
</dbReference>
<name>A0A0E0FE19_9ORYZ</name>